<evidence type="ECO:0000313" key="3">
    <source>
        <dbReference type="Proteomes" id="UP000629468"/>
    </source>
</evidence>
<feature type="region of interest" description="Disordered" evidence="1">
    <location>
        <begin position="1"/>
        <end position="176"/>
    </location>
</feature>
<gene>
    <name evidence="2" type="ORF">Agabi119p4_8387</name>
</gene>
<feature type="compositionally biased region" description="Polar residues" evidence="1">
    <location>
        <begin position="143"/>
        <end position="161"/>
    </location>
</feature>
<name>A0A8H7C655_AGABI</name>
<evidence type="ECO:0000313" key="2">
    <source>
        <dbReference type="EMBL" id="KAF7763850.1"/>
    </source>
</evidence>
<reference evidence="2 3" key="1">
    <citation type="journal article" name="Sci. Rep.">
        <title>Telomere-to-telomere assembled and centromere annotated genomes of the two main subspecies of the button mushroom Agaricus bisporus reveal especially polymorphic chromosome ends.</title>
        <authorList>
            <person name="Sonnenberg A.S.M."/>
            <person name="Sedaghat-Telgerd N."/>
            <person name="Lavrijssen B."/>
            <person name="Ohm R.A."/>
            <person name="Hendrickx P.M."/>
            <person name="Scholtmeijer K."/>
            <person name="Baars J.J.P."/>
            <person name="van Peer A."/>
        </authorList>
    </citation>
    <scope>NUCLEOTIDE SEQUENCE [LARGE SCALE GENOMIC DNA]</scope>
    <source>
        <strain evidence="2 3">H119_p4</strain>
    </source>
</reference>
<feature type="compositionally biased region" description="Low complexity" evidence="1">
    <location>
        <begin position="29"/>
        <end position="46"/>
    </location>
</feature>
<accession>A0A8H7C655</accession>
<protein>
    <submittedName>
        <fullName evidence="2">Uncharacterized protein</fullName>
    </submittedName>
</protein>
<dbReference type="EMBL" id="JABXXO010000011">
    <property type="protein sequence ID" value="KAF7763850.1"/>
    <property type="molecule type" value="Genomic_DNA"/>
</dbReference>
<evidence type="ECO:0000256" key="1">
    <source>
        <dbReference type="SAM" id="MobiDB-lite"/>
    </source>
</evidence>
<organism evidence="2 3">
    <name type="scientific">Agaricus bisporus var. burnettii</name>
    <dbReference type="NCBI Taxonomy" id="192524"/>
    <lineage>
        <taxon>Eukaryota</taxon>
        <taxon>Fungi</taxon>
        <taxon>Dikarya</taxon>
        <taxon>Basidiomycota</taxon>
        <taxon>Agaricomycotina</taxon>
        <taxon>Agaricomycetes</taxon>
        <taxon>Agaricomycetidae</taxon>
        <taxon>Agaricales</taxon>
        <taxon>Agaricineae</taxon>
        <taxon>Agaricaceae</taxon>
        <taxon>Agaricus</taxon>
    </lineage>
</organism>
<comment type="caution">
    <text evidence="2">The sequence shown here is derived from an EMBL/GenBank/DDBJ whole genome shotgun (WGS) entry which is preliminary data.</text>
</comment>
<feature type="compositionally biased region" description="Low complexity" evidence="1">
    <location>
        <begin position="162"/>
        <end position="174"/>
    </location>
</feature>
<proteinExistence type="predicted"/>
<dbReference type="AlphaFoldDB" id="A0A8H7C655"/>
<dbReference type="Proteomes" id="UP000629468">
    <property type="component" value="Unassembled WGS sequence"/>
</dbReference>
<sequence>MPFSFRIPRFFRRSPKTSPTGPHDDAATSLLPGARPSSSRPSSRLGVPWMDVNSATASRSLASGHPVDPRNPTGHIQKDGALDESSGQPSQALDALTHTDVVGSKSTKTHSPHSSVAPQPAHLPCPPAPTDSQQTLVLAPQHSPYSLTTPSQHCLNSSQLTQPQGQHSSQPQPHLTGLFNQAHDFTVMGTFIEGNVTYNNTTSNQCK</sequence>